<feature type="region of interest" description="Disordered" evidence="1">
    <location>
        <begin position="136"/>
        <end position="165"/>
    </location>
</feature>
<feature type="region of interest" description="Disordered" evidence="1">
    <location>
        <begin position="29"/>
        <end position="48"/>
    </location>
</feature>
<keyword evidence="3" id="KW-1185">Reference proteome</keyword>
<dbReference type="InParanoid" id="A0A5J5EF47"/>
<dbReference type="EMBL" id="VXIS01000413">
    <property type="protein sequence ID" value="KAA8893677.1"/>
    <property type="molecule type" value="Genomic_DNA"/>
</dbReference>
<reference evidence="2 3" key="1">
    <citation type="submission" date="2019-09" db="EMBL/GenBank/DDBJ databases">
        <title>Draft genome of the ectomycorrhizal ascomycete Sphaerosporella brunnea.</title>
        <authorList>
            <consortium name="DOE Joint Genome Institute"/>
            <person name="Benucci G.M."/>
            <person name="Marozzi G."/>
            <person name="Antonielli L."/>
            <person name="Sanchez S."/>
            <person name="Marco P."/>
            <person name="Wang X."/>
            <person name="Falini L.B."/>
            <person name="Barry K."/>
            <person name="Haridas S."/>
            <person name="Lipzen A."/>
            <person name="Labutti K."/>
            <person name="Grigoriev I.V."/>
            <person name="Murat C."/>
            <person name="Martin F."/>
            <person name="Albertini E."/>
            <person name="Donnini D."/>
            <person name="Bonito G."/>
        </authorList>
    </citation>
    <scope>NUCLEOTIDE SEQUENCE [LARGE SCALE GENOMIC DNA]</scope>
    <source>
        <strain evidence="2 3">Sb_GMNB300</strain>
    </source>
</reference>
<dbReference type="Proteomes" id="UP000326924">
    <property type="component" value="Unassembled WGS sequence"/>
</dbReference>
<evidence type="ECO:0000313" key="3">
    <source>
        <dbReference type="Proteomes" id="UP000326924"/>
    </source>
</evidence>
<organism evidence="2 3">
    <name type="scientific">Sphaerosporella brunnea</name>
    <dbReference type="NCBI Taxonomy" id="1250544"/>
    <lineage>
        <taxon>Eukaryota</taxon>
        <taxon>Fungi</taxon>
        <taxon>Dikarya</taxon>
        <taxon>Ascomycota</taxon>
        <taxon>Pezizomycotina</taxon>
        <taxon>Pezizomycetes</taxon>
        <taxon>Pezizales</taxon>
        <taxon>Pyronemataceae</taxon>
        <taxon>Sphaerosporella</taxon>
    </lineage>
</organism>
<accession>A0A5J5EF47</accession>
<evidence type="ECO:0000256" key="1">
    <source>
        <dbReference type="SAM" id="MobiDB-lite"/>
    </source>
</evidence>
<sequence>MDSDYVYDDEIEEYQVAFQNAVNASLGLPAHGYGSQSPPPRTHHHRSRPHLEGVTLVTVPMPHSQTDDYPALAYPVVRAHGPPIYAYPHPPPPPVYAHPPPRTPVYAHSPPRTPLPLDILESYSGKKQYPTQPELELEAKGGGPGPGTCTRVGSTEDLPDLPGGLPGCTVCTAASLLP</sequence>
<proteinExistence type="predicted"/>
<comment type="caution">
    <text evidence="2">The sequence shown here is derived from an EMBL/GenBank/DDBJ whole genome shotgun (WGS) entry which is preliminary data.</text>
</comment>
<protein>
    <submittedName>
        <fullName evidence="2">Uncharacterized protein</fullName>
    </submittedName>
</protein>
<evidence type="ECO:0000313" key="2">
    <source>
        <dbReference type="EMBL" id="KAA8893677.1"/>
    </source>
</evidence>
<name>A0A5J5EF47_9PEZI</name>
<gene>
    <name evidence="2" type="ORF">FN846DRAFT_1004000</name>
</gene>
<dbReference type="AlphaFoldDB" id="A0A5J5EF47"/>